<dbReference type="GeneID" id="36516475"/>
<name>A0A2T0FJH9_9ASCO</name>
<reference evidence="2 3" key="1">
    <citation type="submission" date="2017-04" db="EMBL/GenBank/DDBJ databases">
        <title>Genome sequencing of [Candida] sorbophila.</title>
        <authorList>
            <person name="Ahn J.O."/>
        </authorList>
    </citation>
    <scope>NUCLEOTIDE SEQUENCE [LARGE SCALE GENOMIC DNA]</scope>
    <source>
        <strain evidence="2 3">DS02</strain>
    </source>
</reference>
<proteinExistence type="predicted"/>
<dbReference type="EMBL" id="NDIQ01000021">
    <property type="protein sequence ID" value="PRT55107.1"/>
    <property type="molecule type" value="Genomic_DNA"/>
</dbReference>
<organism evidence="2 3">
    <name type="scientific">Wickerhamiella sorbophila</name>
    <dbReference type="NCBI Taxonomy" id="45607"/>
    <lineage>
        <taxon>Eukaryota</taxon>
        <taxon>Fungi</taxon>
        <taxon>Dikarya</taxon>
        <taxon>Ascomycota</taxon>
        <taxon>Saccharomycotina</taxon>
        <taxon>Dipodascomycetes</taxon>
        <taxon>Dipodascales</taxon>
        <taxon>Trichomonascaceae</taxon>
        <taxon>Wickerhamiella</taxon>
    </lineage>
</organism>
<feature type="compositionally biased region" description="Basic and acidic residues" evidence="1">
    <location>
        <begin position="363"/>
        <end position="372"/>
    </location>
</feature>
<gene>
    <name evidence="2" type="ORF">B9G98_02727</name>
</gene>
<accession>A0A2T0FJH9</accession>
<dbReference type="OrthoDB" id="5577209at2759"/>
<dbReference type="STRING" id="45607.A0A2T0FJH9"/>
<dbReference type="Proteomes" id="UP000238350">
    <property type="component" value="Unassembled WGS sequence"/>
</dbReference>
<dbReference type="RefSeq" id="XP_024665052.1">
    <property type="nucleotide sequence ID" value="XM_024809284.1"/>
</dbReference>
<feature type="region of interest" description="Disordered" evidence="1">
    <location>
        <begin position="341"/>
        <end position="394"/>
    </location>
</feature>
<keyword evidence="3" id="KW-1185">Reference proteome</keyword>
<evidence type="ECO:0000313" key="2">
    <source>
        <dbReference type="EMBL" id="PRT55107.1"/>
    </source>
</evidence>
<feature type="compositionally biased region" description="Basic residues" evidence="1">
    <location>
        <begin position="373"/>
        <end position="394"/>
    </location>
</feature>
<protein>
    <submittedName>
        <fullName evidence="2">Uncharacterized protein</fullName>
    </submittedName>
</protein>
<comment type="caution">
    <text evidence="2">The sequence shown here is derived from an EMBL/GenBank/DDBJ whole genome shotgun (WGS) entry which is preliminary data.</text>
</comment>
<dbReference type="AlphaFoldDB" id="A0A2T0FJH9"/>
<evidence type="ECO:0000256" key="1">
    <source>
        <dbReference type="SAM" id="MobiDB-lite"/>
    </source>
</evidence>
<evidence type="ECO:0000313" key="3">
    <source>
        <dbReference type="Proteomes" id="UP000238350"/>
    </source>
</evidence>
<sequence length="394" mass="44719">MTNGGLMQFPKPSIVEQLAAKGLLENALDLMASRLAEDINKGNLDYAEKFTQDYIRQASSDPRISASAQLRKAVYILTFEYNVLVNPSMEIVWDIVMVYGLLNSGKVTEFLKHLPPIYKPKFHKILLHLAQQPAIQDLDKALSLVFTTQFSEIITPEFVRTIKGTKTENARIIVCVAKSHMASASAQTLLSLFPDLKIIRANELLESASLEEVTQKLLDDPSQITGRSKSKPKYILLDKAEKNGPNTKQRTLQMALEYLDEDPDDDMGVAQESLSAADRRLLEQDKMLYDAFTRDPKLFDKESRKTKNREQLKKKFDWTDEQLEGWAVMVQRDPKRKAKLAWDADFGIKASPTPEPQAQPGESKTKPEATEKPKRKPPPKAKYKQHHKDKPLKE</sequence>